<feature type="region of interest" description="Disordered" evidence="1">
    <location>
        <begin position="1"/>
        <end position="313"/>
    </location>
</feature>
<protein>
    <submittedName>
        <fullName evidence="2">DEAD-box ATP-dependent RNA helicase DeaD ( CshA)</fullName>
        <ecNumber evidence="2">3.6.4.13</ecNumber>
    </submittedName>
</protein>
<feature type="compositionally biased region" description="Basic residues" evidence="1">
    <location>
        <begin position="147"/>
        <end position="165"/>
    </location>
</feature>
<accession>A0A6J4RYP2</accession>
<keyword evidence="2" id="KW-0547">Nucleotide-binding</keyword>
<feature type="compositionally biased region" description="Basic and acidic residues" evidence="1">
    <location>
        <begin position="166"/>
        <end position="204"/>
    </location>
</feature>
<dbReference type="EC" id="3.6.4.13" evidence="2"/>
<keyword evidence="2" id="KW-0067">ATP-binding</keyword>
<feature type="compositionally biased region" description="Basic and acidic residues" evidence="1">
    <location>
        <begin position="240"/>
        <end position="255"/>
    </location>
</feature>
<feature type="compositionally biased region" description="Basic and acidic residues" evidence="1">
    <location>
        <begin position="527"/>
        <end position="537"/>
    </location>
</feature>
<feature type="compositionally biased region" description="Basic and acidic residues" evidence="1">
    <location>
        <begin position="271"/>
        <end position="286"/>
    </location>
</feature>
<evidence type="ECO:0000256" key="1">
    <source>
        <dbReference type="SAM" id="MobiDB-lite"/>
    </source>
</evidence>
<feature type="compositionally biased region" description="Basic and acidic residues" evidence="1">
    <location>
        <begin position="95"/>
        <end position="110"/>
    </location>
</feature>
<feature type="compositionally biased region" description="Low complexity" evidence="1">
    <location>
        <begin position="438"/>
        <end position="451"/>
    </location>
</feature>
<feature type="compositionally biased region" description="Basic residues" evidence="1">
    <location>
        <begin position="517"/>
        <end position="526"/>
    </location>
</feature>
<organism evidence="2">
    <name type="scientific">uncultured Solirubrobacterales bacterium</name>
    <dbReference type="NCBI Taxonomy" id="768556"/>
    <lineage>
        <taxon>Bacteria</taxon>
        <taxon>Bacillati</taxon>
        <taxon>Actinomycetota</taxon>
        <taxon>Thermoleophilia</taxon>
        <taxon>Solirubrobacterales</taxon>
        <taxon>environmental samples</taxon>
    </lineage>
</organism>
<evidence type="ECO:0000313" key="2">
    <source>
        <dbReference type="EMBL" id="CAA9485473.1"/>
    </source>
</evidence>
<feature type="compositionally biased region" description="Low complexity" evidence="1">
    <location>
        <begin position="492"/>
        <end position="507"/>
    </location>
</feature>
<dbReference type="GO" id="GO:0003724">
    <property type="term" value="F:RNA helicase activity"/>
    <property type="evidence" value="ECO:0007669"/>
    <property type="project" value="UniProtKB-EC"/>
</dbReference>
<keyword evidence="2" id="KW-0347">Helicase</keyword>
<dbReference type="EMBL" id="CADCVV010000031">
    <property type="protein sequence ID" value="CAA9485473.1"/>
    <property type="molecule type" value="Genomic_DNA"/>
</dbReference>
<dbReference type="AlphaFoldDB" id="A0A6J4RYP2"/>
<feature type="non-terminal residue" evidence="2">
    <location>
        <position position="537"/>
    </location>
</feature>
<feature type="compositionally biased region" description="Basic residues" evidence="1">
    <location>
        <begin position="205"/>
        <end position="217"/>
    </location>
</feature>
<proteinExistence type="predicted"/>
<sequence>DDLRRTRPLHFPARSAHPPRVRAAHTDPGADHPRSARGPRRDRPGPDRNRQDRGLRAAAARLRRSRRRGHPGARAHADPRTVHPGHPGPAGLRRTPRDQGDRGVRRRADPHPGLAAQGGTTGRRRHGRAGHGPDEPPRARPLLGPLRRPRRGRRDARPRLPRGRRDHPLARSLRPPDRALLGDHAAGDRQARREADVRPGDHQGSRRHADHRHRRAVPRRDERSREARCARSRAQGRAPRPGDRLRPYEDRRRPPDPSALRQRTAGQGSARRHEPGLARRGDDRLQGRPQPLARGHRHRRAGPRHRGGHPHHQLRRAYLARRLRAPHRTHRPGRALGPGHHPDQLQAAPRPRGHREARRPGHPRVVRGREERRPCHQRLRPEPVARPQGAAGGRRIDRPRRRGARRGKRCRPGARAGGADRRTGRDAEPRPLRGGAGRPAAAAASHQAATASRGRALQARHRRGPGSRPRARRCRRTARRGLRPGGRGRGAGARARALLARRGPGRASCRSREAGRGHPRQGKRAQARGDRRREAQM</sequence>
<feature type="compositionally biased region" description="Basic and acidic residues" evidence="1">
    <location>
        <begin position="367"/>
        <end position="383"/>
    </location>
</feature>
<feature type="non-terminal residue" evidence="2">
    <location>
        <position position="1"/>
    </location>
</feature>
<dbReference type="GO" id="GO:0016787">
    <property type="term" value="F:hydrolase activity"/>
    <property type="evidence" value="ECO:0007669"/>
    <property type="project" value="UniProtKB-KW"/>
</dbReference>
<feature type="compositionally biased region" description="Basic residues" evidence="1">
    <location>
        <begin position="294"/>
        <end position="313"/>
    </location>
</feature>
<gene>
    <name evidence="2" type="ORF">AVDCRST_MAG17-438</name>
</gene>
<feature type="compositionally biased region" description="Basic residues" evidence="1">
    <location>
        <begin position="397"/>
        <end position="412"/>
    </location>
</feature>
<feature type="compositionally biased region" description="Basic residues" evidence="1">
    <location>
        <begin position="351"/>
        <end position="366"/>
    </location>
</feature>
<feature type="region of interest" description="Disordered" evidence="1">
    <location>
        <begin position="329"/>
        <end position="537"/>
    </location>
</feature>
<name>A0A6J4RYP2_9ACTN</name>
<feature type="compositionally biased region" description="Basic residues" evidence="1">
    <location>
        <begin position="61"/>
        <end position="73"/>
    </location>
</feature>
<feature type="compositionally biased region" description="Basic residues" evidence="1">
    <location>
        <begin position="458"/>
        <end position="482"/>
    </location>
</feature>
<keyword evidence="2" id="KW-0378">Hydrolase</keyword>
<feature type="compositionally biased region" description="Basic and acidic residues" evidence="1">
    <location>
        <begin position="218"/>
        <end position="229"/>
    </location>
</feature>
<feature type="compositionally biased region" description="Basic and acidic residues" evidence="1">
    <location>
        <begin position="418"/>
        <end position="431"/>
    </location>
</feature>
<feature type="compositionally biased region" description="Basic and acidic residues" evidence="1">
    <location>
        <begin position="24"/>
        <end position="55"/>
    </location>
</feature>
<reference evidence="2" key="1">
    <citation type="submission" date="2020-02" db="EMBL/GenBank/DDBJ databases">
        <authorList>
            <person name="Meier V. D."/>
        </authorList>
    </citation>
    <scope>NUCLEOTIDE SEQUENCE</scope>
    <source>
        <strain evidence="2">AVDCRST_MAG17</strain>
    </source>
</reference>